<reference evidence="5" key="1">
    <citation type="submission" date="2016-11" db="UniProtKB">
        <authorList>
            <consortium name="WormBaseParasite"/>
        </authorList>
    </citation>
    <scope>IDENTIFICATION</scope>
</reference>
<dbReference type="CDD" id="cd00176">
    <property type="entry name" value="SPEC"/>
    <property type="match status" value="2"/>
</dbReference>
<accession>A0A1I7X912</accession>
<organism evidence="4 5">
    <name type="scientific">Heterorhabditis bacteriophora</name>
    <name type="common">Entomopathogenic nematode worm</name>
    <dbReference type="NCBI Taxonomy" id="37862"/>
    <lineage>
        <taxon>Eukaryota</taxon>
        <taxon>Metazoa</taxon>
        <taxon>Ecdysozoa</taxon>
        <taxon>Nematoda</taxon>
        <taxon>Chromadorea</taxon>
        <taxon>Rhabditida</taxon>
        <taxon>Rhabditina</taxon>
        <taxon>Rhabditomorpha</taxon>
        <taxon>Strongyloidea</taxon>
        <taxon>Heterorhabditidae</taxon>
        <taxon>Heterorhabditis</taxon>
    </lineage>
</organism>
<evidence type="ECO:0000256" key="2">
    <source>
        <dbReference type="SAM" id="Coils"/>
    </source>
</evidence>
<evidence type="ECO:0000256" key="3">
    <source>
        <dbReference type="SAM" id="MobiDB-lite"/>
    </source>
</evidence>
<evidence type="ECO:0000313" key="5">
    <source>
        <dbReference type="WBParaSite" id="Hba_14067"/>
    </source>
</evidence>
<keyword evidence="2" id="KW-0175">Coiled coil</keyword>
<feature type="region of interest" description="Disordered" evidence="3">
    <location>
        <begin position="923"/>
        <end position="956"/>
    </location>
</feature>
<protein>
    <submittedName>
        <fullName evidence="5">Spectrin repeat-containing domain protein</fullName>
    </submittedName>
</protein>
<dbReference type="Gene3D" id="1.20.58.60">
    <property type="match status" value="4"/>
</dbReference>
<dbReference type="InterPro" id="IPR018159">
    <property type="entry name" value="Spectrin/alpha-actinin"/>
</dbReference>
<keyword evidence="4" id="KW-1185">Reference proteome</keyword>
<keyword evidence="1" id="KW-0677">Repeat</keyword>
<dbReference type="Pfam" id="PF00435">
    <property type="entry name" value="Spectrin"/>
    <property type="match status" value="3"/>
</dbReference>
<dbReference type="InterPro" id="IPR002017">
    <property type="entry name" value="Spectrin_repeat"/>
</dbReference>
<dbReference type="SUPFAM" id="SSF46966">
    <property type="entry name" value="Spectrin repeat"/>
    <property type="match status" value="3"/>
</dbReference>
<evidence type="ECO:0000313" key="4">
    <source>
        <dbReference type="Proteomes" id="UP000095283"/>
    </source>
</evidence>
<dbReference type="Proteomes" id="UP000095283">
    <property type="component" value="Unplaced"/>
</dbReference>
<dbReference type="SMART" id="SM00150">
    <property type="entry name" value="SPEC"/>
    <property type="match status" value="5"/>
</dbReference>
<name>A0A1I7X912_HETBA</name>
<dbReference type="PANTHER" id="PTHR11915">
    <property type="entry name" value="SPECTRIN/FILAMIN RELATED CYTOSKELETAL PROTEIN"/>
    <property type="match status" value="1"/>
</dbReference>
<evidence type="ECO:0000256" key="1">
    <source>
        <dbReference type="ARBA" id="ARBA00022737"/>
    </source>
</evidence>
<feature type="coiled-coil region" evidence="2">
    <location>
        <begin position="307"/>
        <end position="341"/>
    </location>
</feature>
<dbReference type="AlphaFoldDB" id="A0A1I7X912"/>
<proteinExistence type="predicted"/>
<sequence>MVTLRCQLTIVVLDSSRLIHLKQFIKQHTLHILPDAQKDFLAVDVVGCLGYTHECVHLRLSYIIHFSSPVTIFHKKFFLHCLASNEIQMLSRRSMLSRKEYLQVLWKRTPSVSTGHNDWHFSVEYAVFGGSYYSNYFVRSIDYMRASKSNCRIGWSECRRRSLEDTVYLYEYMRESADLEQWINEQLQTAMSEDYGEDYEHFKELQSKFEEFKQSVRTGSERFVSCEAAANSLLRRNPPFGRDVLRKQEKLRSVWTLLLDYIESREAKLTAAEELHRFNQDVLEHEEWVLDKKNTISHDKGRNLQQAKSLSQKHETLEKEVLVMESQLKRLLEESARLKEAYPGGNAEHIASQQVELTESWQDLLNAIADRKDDLRAARDMHRFQAEGLQKEHSRLKGEIDARAPGFERVSAAGISMIEQEHYESLEINHKVQQITAALDRLRTEWELRDSYLGQLVQWHAFQQEVNQILTLIISKRATLRQFAVGGSVVDVEGQKKRLDTFTKALSTLDERTKILDFSAKELVSGNHMEKNNIEMSGKKVELLNALIFDDFKKVHDALIMLHTDVEQRKRVLNEEFSIAAFDRDVSETEAWIDERLKGYELLLCSMRFLHNNQLMALQYSFGWLSLPLSLNENLMQTGCFVYRINLNSVFHVDRVLSWVREKELMVTAADMGRDLEHCKMLLDRRCSYNSNILIKRMLFLKKISELYLLSVYYIFSWMVLLSKLSSYRRDLTAALEVHCFNRDVDDTNERIHEKIGAMHNDDYGRDFATWAFYFFYDLHYVKNFHLLFFSVDALLRKQTTLERDMSAIHQKLIAHDADAQNILAKVNYKLHKYIDQVKKAEHWASIMRNKMTSYKTPSSTAEAKQLKEQHTERKAEIDGRQVEYLIIKILTGTLTTTILSFDDIKVFIEELHVLHEEGQRLISEQPEHKPEVQRAHKRVQNSEHQLRQTWESEKV</sequence>
<dbReference type="WBParaSite" id="Hba_14067">
    <property type="protein sequence ID" value="Hba_14067"/>
    <property type="gene ID" value="Hba_14067"/>
</dbReference>